<dbReference type="RefSeq" id="WP_157340946.1">
    <property type="nucleotide sequence ID" value="NZ_WSEK01000004.1"/>
</dbReference>
<evidence type="ECO:0000313" key="2">
    <source>
        <dbReference type="Proteomes" id="UP000473525"/>
    </source>
</evidence>
<reference evidence="1 2" key="1">
    <citation type="submission" date="2019-12" db="EMBL/GenBank/DDBJ databases">
        <authorList>
            <person name="Huq M.A."/>
        </authorList>
    </citation>
    <scope>NUCLEOTIDE SEQUENCE [LARGE SCALE GENOMIC DNA]</scope>
    <source>
        <strain evidence="1 2">MAH-18</strain>
    </source>
</reference>
<dbReference type="EMBL" id="WSEK01000004">
    <property type="protein sequence ID" value="MVQ48645.1"/>
    <property type="molecule type" value="Genomic_DNA"/>
</dbReference>
<organism evidence="1 2">
    <name type="scientific">Nocardioides agri</name>
    <dbReference type="NCBI Taxonomy" id="2682843"/>
    <lineage>
        <taxon>Bacteria</taxon>
        <taxon>Bacillati</taxon>
        <taxon>Actinomycetota</taxon>
        <taxon>Actinomycetes</taxon>
        <taxon>Propionibacteriales</taxon>
        <taxon>Nocardioidaceae</taxon>
        <taxon>Nocardioides</taxon>
    </lineage>
</organism>
<name>A0A6L6XSP0_9ACTN</name>
<keyword evidence="2" id="KW-1185">Reference proteome</keyword>
<evidence type="ECO:0000313" key="1">
    <source>
        <dbReference type="EMBL" id="MVQ48645.1"/>
    </source>
</evidence>
<protein>
    <submittedName>
        <fullName evidence="1">Uncharacterized protein</fullName>
    </submittedName>
</protein>
<comment type="caution">
    <text evidence="1">The sequence shown here is derived from an EMBL/GenBank/DDBJ whole genome shotgun (WGS) entry which is preliminary data.</text>
</comment>
<gene>
    <name evidence="1" type="ORF">GON03_05585</name>
</gene>
<dbReference type="AlphaFoldDB" id="A0A6L6XSP0"/>
<sequence length="199" mass="22086">MLVSTFQIGKQYPGHRLRTYELMVVNLELVPIEFAVIARANVQTLITDRPPLVLLNWLHPTGTLYPAEAKDGEVVAISTERLEPGAANIAQLESVGDVWHSEPIIGYVELHVLPSQTGDDQYHPPQVDHDVRVLLNATERTYTAQLPSPVPEEQDPKPDLTIASVPLAAGQALQQIRPWSSSTTRDLFLKKLQDDSGDR</sequence>
<proteinExistence type="predicted"/>
<accession>A0A6L6XSP0</accession>
<dbReference type="Proteomes" id="UP000473525">
    <property type="component" value="Unassembled WGS sequence"/>
</dbReference>